<comment type="caution">
    <text evidence="7">The sequence shown here is derived from an EMBL/GenBank/DDBJ whole genome shotgun (WGS) entry which is preliminary data.</text>
</comment>
<dbReference type="AlphaFoldDB" id="A0AAW5HW66"/>
<feature type="compositionally biased region" description="Basic residues" evidence="6">
    <location>
        <begin position="210"/>
        <end position="221"/>
    </location>
</feature>
<comment type="similarity">
    <text evidence="1">Belongs to the LysR transcriptional regulatory family.</text>
</comment>
<evidence type="ECO:0000256" key="2">
    <source>
        <dbReference type="ARBA" id="ARBA00023015"/>
    </source>
</evidence>
<proteinExistence type="inferred from homology"/>
<keyword evidence="2" id="KW-0805">Transcription regulation</keyword>
<keyword evidence="8" id="KW-1185">Reference proteome</keyword>
<evidence type="ECO:0000313" key="7">
    <source>
        <dbReference type="EMBL" id="MCO6394145.1"/>
    </source>
</evidence>
<evidence type="ECO:0000256" key="3">
    <source>
        <dbReference type="ARBA" id="ARBA00023125"/>
    </source>
</evidence>
<evidence type="ECO:0000313" key="8">
    <source>
        <dbReference type="Proteomes" id="UP001205920"/>
    </source>
</evidence>
<evidence type="ECO:0000256" key="4">
    <source>
        <dbReference type="ARBA" id="ARBA00023159"/>
    </source>
</evidence>
<organism evidence="7 8">
    <name type="scientific">Corynebacterium lipophilum</name>
    <dbReference type="NCBI Taxonomy" id="2804918"/>
    <lineage>
        <taxon>Bacteria</taxon>
        <taxon>Bacillati</taxon>
        <taxon>Actinomycetota</taxon>
        <taxon>Actinomycetes</taxon>
        <taxon>Mycobacteriales</taxon>
        <taxon>Corynebacteriaceae</taxon>
        <taxon>Corynebacterium</taxon>
    </lineage>
</organism>
<sequence length="236" mass="26073">MLSLAFVTGTEPGKWFKRFAQSTPHSLDIQGVDDPFADLLDETTSTSLALMRLPDDRITDELHVVRLYTEAPGVAVPKDSLFAELGERVDYADLEGEIINWVYQPEASLEELRGALQVVAANVGVALAPLPLLKVLSKKQIACLEVWHAPLVETEIALVWRKADDGDEIQDFVGVAKGRTARSSRGSEPTAGTRRRKQVSDSRAAQGKRLYTKRGQKRKGAAGKTPRTGVKRRRRK</sequence>
<keyword evidence="3" id="KW-0238">DNA-binding</keyword>
<keyword evidence="5" id="KW-0804">Transcription</keyword>
<dbReference type="GO" id="GO:0003700">
    <property type="term" value="F:DNA-binding transcription factor activity"/>
    <property type="evidence" value="ECO:0007669"/>
    <property type="project" value="TreeGrafter"/>
</dbReference>
<dbReference type="PANTHER" id="PTHR30346">
    <property type="entry name" value="TRANSCRIPTIONAL DUAL REGULATOR HCAR-RELATED"/>
    <property type="match status" value="1"/>
</dbReference>
<protein>
    <submittedName>
        <fullName evidence="7">LysR family transcriptional regulator substrate-binding protein</fullName>
    </submittedName>
</protein>
<dbReference type="Proteomes" id="UP001205920">
    <property type="component" value="Unassembled WGS sequence"/>
</dbReference>
<gene>
    <name evidence="7" type="ORF">JMN37_03975</name>
</gene>
<dbReference type="GO" id="GO:0032993">
    <property type="term" value="C:protein-DNA complex"/>
    <property type="evidence" value="ECO:0007669"/>
    <property type="project" value="TreeGrafter"/>
</dbReference>
<dbReference type="CDD" id="cd05466">
    <property type="entry name" value="PBP2_LTTR_substrate"/>
    <property type="match status" value="1"/>
</dbReference>
<feature type="region of interest" description="Disordered" evidence="6">
    <location>
        <begin position="178"/>
        <end position="236"/>
    </location>
</feature>
<evidence type="ECO:0000256" key="5">
    <source>
        <dbReference type="ARBA" id="ARBA00023163"/>
    </source>
</evidence>
<reference evidence="7 8" key="1">
    <citation type="submission" date="2021-01" db="EMBL/GenBank/DDBJ databases">
        <title>Identification and Characterization of Corynebacterium sp.</title>
        <authorList>
            <person name="Luo Q."/>
            <person name="Qu P."/>
            <person name="Chen Q."/>
        </authorList>
    </citation>
    <scope>NUCLEOTIDE SEQUENCE [LARGE SCALE GENOMIC DNA]</scope>
    <source>
        <strain evidence="7 8">MC-18</strain>
    </source>
</reference>
<dbReference type="SUPFAM" id="SSF53850">
    <property type="entry name" value="Periplasmic binding protein-like II"/>
    <property type="match status" value="1"/>
</dbReference>
<evidence type="ECO:0000256" key="1">
    <source>
        <dbReference type="ARBA" id="ARBA00009437"/>
    </source>
</evidence>
<keyword evidence="4" id="KW-0010">Activator</keyword>
<dbReference type="EMBL" id="JAEUWV010000003">
    <property type="protein sequence ID" value="MCO6394145.1"/>
    <property type="molecule type" value="Genomic_DNA"/>
</dbReference>
<dbReference type="GO" id="GO:0003677">
    <property type="term" value="F:DNA binding"/>
    <property type="evidence" value="ECO:0007669"/>
    <property type="project" value="UniProtKB-KW"/>
</dbReference>
<name>A0AAW5HW66_9CORY</name>
<dbReference type="RefSeq" id="WP_252931098.1">
    <property type="nucleotide sequence ID" value="NZ_JAEUWV010000003.1"/>
</dbReference>
<dbReference type="PANTHER" id="PTHR30346:SF0">
    <property type="entry name" value="HCA OPERON TRANSCRIPTIONAL ACTIVATOR HCAR"/>
    <property type="match status" value="1"/>
</dbReference>
<accession>A0AAW5HW66</accession>
<evidence type="ECO:0000256" key="6">
    <source>
        <dbReference type="SAM" id="MobiDB-lite"/>
    </source>
</evidence>